<keyword evidence="2" id="KW-0012">Acyltransferase</keyword>
<dbReference type="GO" id="GO:0016603">
    <property type="term" value="F:glutaminyl-peptide cyclotransferase activity"/>
    <property type="evidence" value="ECO:0007669"/>
    <property type="project" value="TreeGrafter"/>
</dbReference>
<evidence type="ECO:0000313" key="5">
    <source>
        <dbReference type="EMBL" id="PWU93059.1"/>
    </source>
</evidence>
<organism evidence="5 6">
    <name type="scientific">Trypanosoma cruzi</name>
    <dbReference type="NCBI Taxonomy" id="5693"/>
    <lineage>
        <taxon>Eukaryota</taxon>
        <taxon>Discoba</taxon>
        <taxon>Euglenozoa</taxon>
        <taxon>Kinetoplastea</taxon>
        <taxon>Metakinetoplastina</taxon>
        <taxon>Trypanosomatida</taxon>
        <taxon>Trypanosomatidae</taxon>
        <taxon>Trypanosoma</taxon>
        <taxon>Schizotrypanum</taxon>
    </lineage>
</organism>
<dbReference type="VEuPathDB" id="TriTrypDB:C3747_65g76"/>
<dbReference type="Gene3D" id="3.40.630.10">
    <property type="entry name" value="Zn peptidases"/>
    <property type="match status" value="1"/>
</dbReference>
<dbReference type="VEuPathDB" id="TriTrypDB:ECC02_006153"/>
<dbReference type="GO" id="GO:0008270">
    <property type="term" value="F:zinc ion binding"/>
    <property type="evidence" value="ECO:0007669"/>
    <property type="project" value="TreeGrafter"/>
</dbReference>
<dbReference type="Pfam" id="PF04389">
    <property type="entry name" value="Peptidase_M28"/>
    <property type="match status" value="1"/>
</dbReference>
<feature type="compositionally biased region" description="Basic and acidic residues" evidence="3">
    <location>
        <begin position="116"/>
        <end position="128"/>
    </location>
</feature>
<protein>
    <submittedName>
        <fullName evidence="5">Putative glutaminyl cyclase</fullName>
    </submittedName>
</protein>
<feature type="domain" description="Peptidase M28" evidence="4">
    <location>
        <begin position="15"/>
        <end position="53"/>
    </location>
</feature>
<dbReference type="PANTHER" id="PTHR12283">
    <property type="entry name" value="GLUTAMINYL-PEPTIDE CYCLOTRANSFERASE"/>
    <property type="match status" value="1"/>
</dbReference>
<dbReference type="VEuPathDB" id="TriTrypDB:C4B63_33g1"/>
<dbReference type="VEuPathDB" id="TriTrypDB:TcCLB.508387.120"/>
<dbReference type="EMBL" id="PRFA01000033">
    <property type="protein sequence ID" value="PWU93059.1"/>
    <property type="molecule type" value="Genomic_DNA"/>
</dbReference>
<dbReference type="VEuPathDB" id="TriTrypDB:TcCLB.506789.180"/>
<feature type="region of interest" description="Disordered" evidence="3">
    <location>
        <begin position="111"/>
        <end position="135"/>
    </location>
</feature>
<accession>A0A2V2V9L9</accession>
<name>A0A2V2V9L9_TRYCR</name>
<comment type="caution">
    <text evidence="5">The sequence shown here is derived from an EMBL/GenBank/DDBJ whole genome shotgun (WGS) entry which is preliminary data.</text>
</comment>
<dbReference type="VEuPathDB" id="TriTrypDB:TcCL_ESM12122"/>
<dbReference type="VEuPathDB" id="TriTrypDB:TCDM_08789"/>
<evidence type="ECO:0000313" key="6">
    <source>
        <dbReference type="Proteomes" id="UP000246121"/>
    </source>
</evidence>
<reference evidence="5 6" key="1">
    <citation type="journal article" date="2018" name="Microb. Genom.">
        <title>Expanding an expanded genome: long-read sequencing of Trypanosoma cruzi.</title>
        <authorList>
            <person name="Berna L."/>
            <person name="Rodriguez M."/>
            <person name="Chiribao M.L."/>
            <person name="Parodi-Talice A."/>
            <person name="Pita S."/>
            <person name="Rijo G."/>
            <person name="Alvarez-Valin F."/>
            <person name="Robello C."/>
        </authorList>
    </citation>
    <scope>NUCLEOTIDE SEQUENCE [LARGE SCALE GENOMIC DNA]</scope>
    <source>
        <strain evidence="5 6">Dm28c</strain>
    </source>
</reference>
<dbReference type="InterPro" id="IPR007484">
    <property type="entry name" value="Peptidase_M28"/>
</dbReference>
<dbReference type="VEuPathDB" id="TriTrypDB:TcG_05228"/>
<dbReference type="Proteomes" id="UP000246121">
    <property type="component" value="Unassembled WGS sequence"/>
</dbReference>
<dbReference type="PANTHER" id="PTHR12283:SF6">
    <property type="entry name" value="GLUTAMINYL-PEPTIDE CYCLOTRANSFERASE-RELATED"/>
    <property type="match status" value="1"/>
</dbReference>
<dbReference type="VEuPathDB" id="TriTrypDB:TCSYLVIO_001983"/>
<evidence type="ECO:0000256" key="1">
    <source>
        <dbReference type="ARBA" id="ARBA00022679"/>
    </source>
</evidence>
<dbReference type="VEuPathDB" id="TriTrypDB:Tc_MARK_770"/>
<gene>
    <name evidence="5" type="ORF">C4B63_33g1</name>
</gene>
<dbReference type="InterPro" id="IPR040234">
    <property type="entry name" value="QC/QCL"/>
</dbReference>
<keyword evidence="1" id="KW-0808">Transferase</keyword>
<evidence type="ECO:0000256" key="2">
    <source>
        <dbReference type="ARBA" id="ARBA00023315"/>
    </source>
</evidence>
<evidence type="ECO:0000256" key="3">
    <source>
        <dbReference type="SAM" id="MobiDB-lite"/>
    </source>
</evidence>
<evidence type="ECO:0000259" key="4">
    <source>
        <dbReference type="Pfam" id="PF04389"/>
    </source>
</evidence>
<dbReference type="VEuPathDB" id="TriTrypDB:BCY84_03834"/>
<dbReference type="VEuPathDB" id="TriTrypDB:TcBrA4_0043700"/>
<sequence>MAKGRAAWLVKSCGTLCWAAHWDSKYFAEFDFLGACDSAVSVVYLLETMRMITVLSETSEILQSLTKNAEKKDVCTQLRYALSPAYREILLYYYADDDDVIHCLSGNRTTRTAGKGTEDENVSNREENFGVGDDGGGGGVAWQKLLRHVSHLPALQ</sequence>
<dbReference type="AlphaFoldDB" id="A0A2V2V9L9"/>
<proteinExistence type="predicted"/>